<evidence type="ECO:0000256" key="1">
    <source>
        <dbReference type="SAM" id="Phobius"/>
    </source>
</evidence>
<sequence length="332" mass="34567">MTDWTVLAAYPARIRRKHGAELIDTLLEMAGPTGRPTAEAKRMLMIDGLRERFRPPVRRPFALVAAILTLLIGGAFGAAAGSWLGALTYATLPEAIPLAQQVLPGEVTGSTYGHNLSAGSTVPAGTDTAAAAESARQKLAAEGWRTGPLLTGTAAGGVLDNTHFSAESEGVHLTVYAYPDANGVPYLSLAGWPQRTAAYVPLTVAGALLGLVAGWLTGVALTHRIREAGRPLPGAVLTAAGLALTIPSALGFVTSLVRYLTVTDPLGNGEVLHGDGFAFGPTIDTLRALDLGEGWLLSPGDLQQLWIFGFGLLAIAAIVARPSRHADREVMA</sequence>
<feature type="transmembrane region" description="Helical" evidence="1">
    <location>
        <begin position="305"/>
        <end position="323"/>
    </location>
</feature>
<dbReference type="Proteomes" id="UP000612282">
    <property type="component" value="Unassembled WGS sequence"/>
</dbReference>
<comment type="caution">
    <text evidence="2">The sequence shown here is derived from an EMBL/GenBank/DDBJ whole genome shotgun (WGS) entry which is preliminary data.</text>
</comment>
<proteinExistence type="predicted"/>
<protein>
    <recommendedName>
        <fullName evidence="4">Integral membrane protein</fullName>
    </recommendedName>
</protein>
<dbReference type="RefSeq" id="WP_203804311.1">
    <property type="nucleotide sequence ID" value="NZ_BAAAQE010000093.1"/>
</dbReference>
<evidence type="ECO:0000313" key="2">
    <source>
        <dbReference type="EMBL" id="GID58906.1"/>
    </source>
</evidence>
<feature type="transmembrane region" description="Helical" evidence="1">
    <location>
        <begin position="61"/>
        <end position="84"/>
    </location>
</feature>
<reference evidence="2 3" key="1">
    <citation type="submission" date="2021-01" db="EMBL/GenBank/DDBJ databases">
        <title>Whole genome shotgun sequence of Actinoplanes couchii NBRC 106145.</title>
        <authorList>
            <person name="Komaki H."/>
            <person name="Tamura T."/>
        </authorList>
    </citation>
    <scope>NUCLEOTIDE SEQUENCE [LARGE SCALE GENOMIC DNA]</scope>
    <source>
        <strain evidence="2 3">NBRC 106145</strain>
    </source>
</reference>
<keyword evidence="1" id="KW-0812">Transmembrane</keyword>
<name>A0ABQ3XK84_9ACTN</name>
<keyword evidence="1" id="KW-0472">Membrane</keyword>
<accession>A0ABQ3XK84</accession>
<dbReference type="EMBL" id="BOMG01000092">
    <property type="protein sequence ID" value="GID58906.1"/>
    <property type="molecule type" value="Genomic_DNA"/>
</dbReference>
<organism evidence="2 3">
    <name type="scientific">Actinoplanes couchii</name>
    <dbReference type="NCBI Taxonomy" id="403638"/>
    <lineage>
        <taxon>Bacteria</taxon>
        <taxon>Bacillati</taxon>
        <taxon>Actinomycetota</taxon>
        <taxon>Actinomycetes</taxon>
        <taxon>Micromonosporales</taxon>
        <taxon>Micromonosporaceae</taxon>
        <taxon>Actinoplanes</taxon>
    </lineage>
</organism>
<feature type="transmembrane region" description="Helical" evidence="1">
    <location>
        <begin position="198"/>
        <end position="222"/>
    </location>
</feature>
<evidence type="ECO:0000313" key="3">
    <source>
        <dbReference type="Proteomes" id="UP000612282"/>
    </source>
</evidence>
<feature type="transmembrane region" description="Helical" evidence="1">
    <location>
        <begin position="234"/>
        <end position="257"/>
    </location>
</feature>
<keyword evidence="1" id="KW-1133">Transmembrane helix</keyword>
<keyword evidence="3" id="KW-1185">Reference proteome</keyword>
<evidence type="ECO:0008006" key="4">
    <source>
        <dbReference type="Google" id="ProtNLM"/>
    </source>
</evidence>
<gene>
    <name evidence="2" type="ORF">Aco03nite_073100</name>
</gene>